<protein>
    <submittedName>
        <fullName evidence="1">Uncharacterized protein</fullName>
    </submittedName>
</protein>
<name>A0ACC2K2H6_PERAE</name>
<proteinExistence type="predicted"/>
<evidence type="ECO:0000313" key="1">
    <source>
        <dbReference type="EMBL" id="KAJ8615209.1"/>
    </source>
</evidence>
<reference evidence="1 2" key="1">
    <citation type="journal article" date="2022" name="Hortic Res">
        <title>A haplotype resolved chromosomal level avocado genome allows analysis of novel avocado genes.</title>
        <authorList>
            <person name="Nath O."/>
            <person name="Fletcher S.J."/>
            <person name="Hayward A."/>
            <person name="Shaw L.M."/>
            <person name="Masouleh A.K."/>
            <person name="Furtado A."/>
            <person name="Henry R.J."/>
            <person name="Mitter N."/>
        </authorList>
    </citation>
    <scope>NUCLEOTIDE SEQUENCE [LARGE SCALE GENOMIC DNA]</scope>
    <source>
        <strain evidence="2">cv. Hass</strain>
    </source>
</reference>
<gene>
    <name evidence="1" type="ORF">MRB53_034581</name>
</gene>
<organism evidence="1 2">
    <name type="scientific">Persea americana</name>
    <name type="common">Avocado</name>
    <dbReference type="NCBI Taxonomy" id="3435"/>
    <lineage>
        <taxon>Eukaryota</taxon>
        <taxon>Viridiplantae</taxon>
        <taxon>Streptophyta</taxon>
        <taxon>Embryophyta</taxon>
        <taxon>Tracheophyta</taxon>
        <taxon>Spermatophyta</taxon>
        <taxon>Magnoliopsida</taxon>
        <taxon>Magnoliidae</taxon>
        <taxon>Laurales</taxon>
        <taxon>Lauraceae</taxon>
        <taxon>Persea</taxon>
    </lineage>
</organism>
<dbReference type="EMBL" id="CM056820">
    <property type="protein sequence ID" value="KAJ8615209.1"/>
    <property type="molecule type" value="Genomic_DNA"/>
</dbReference>
<dbReference type="Proteomes" id="UP001234297">
    <property type="component" value="Chromosome 12"/>
</dbReference>
<sequence length="79" mass="8949">MVEENDGWNVQWEALWSVDVQREESPRRDGDGALMERDALRRGLPGMVMAARVMREMRGLSGGALDLHRNGWGPWGEVV</sequence>
<accession>A0ACC2K2H6</accession>
<comment type="caution">
    <text evidence="1">The sequence shown here is derived from an EMBL/GenBank/DDBJ whole genome shotgun (WGS) entry which is preliminary data.</text>
</comment>
<keyword evidence="2" id="KW-1185">Reference proteome</keyword>
<evidence type="ECO:0000313" key="2">
    <source>
        <dbReference type="Proteomes" id="UP001234297"/>
    </source>
</evidence>